<dbReference type="RefSeq" id="WP_037309870.1">
    <property type="nucleotide sequence ID" value="NZ_CALJZO010000017.1"/>
</dbReference>
<accession>A0A837DCV9</accession>
<dbReference type="AlphaFoldDB" id="A0A837DCV9"/>
<feature type="compositionally biased region" description="Low complexity" evidence="1">
    <location>
        <begin position="44"/>
        <end position="61"/>
    </location>
</feature>
<feature type="region of interest" description="Disordered" evidence="1">
    <location>
        <begin position="143"/>
        <end position="336"/>
    </location>
</feature>
<dbReference type="Proteomes" id="UP000030848">
    <property type="component" value="Unassembled WGS sequence"/>
</dbReference>
<reference evidence="3 4" key="1">
    <citation type="submission" date="2014-10" db="EMBL/GenBank/DDBJ databases">
        <title>Genome sequence of Micropolyspora internatus JCM3315.</title>
        <authorList>
            <person name="Shin S.-K."/>
            <person name="Yi H."/>
        </authorList>
    </citation>
    <scope>NUCLEOTIDE SEQUENCE [LARGE SCALE GENOMIC DNA]</scope>
    <source>
        <strain evidence="3 4">JCM 3315</strain>
    </source>
</reference>
<name>A0A837DCV9_9PSEU</name>
<feature type="compositionally biased region" description="Basic and acidic residues" evidence="1">
    <location>
        <begin position="229"/>
        <end position="239"/>
    </location>
</feature>
<comment type="caution">
    <text evidence="3">The sequence shown here is derived from an EMBL/GenBank/DDBJ whole genome shotgun (WGS) entry which is preliminary data.</text>
</comment>
<dbReference type="EMBL" id="JRZE01000003">
    <property type="protein sequence ID" value="KHF45045.1"/>
    <property type="molecule type" value="Genomic_DNA"/>
</dbReference>
<dbReference type="OrthoDB" id="3700401at2"/>
<keyword evidence="2" id="KW-0812">Transmembrane</keyword>
<feature type="compositionally biased region" description="Low complexity" evidence="1">
    <location>
        <begin position="197"/>
        <end position="217"/>
    </location>
</feature>
<evidence type="ECO:0000313" key="3">
    <source>
        <dbReference type="EMBL" id="KHF45045.1"/>
    </source>
</evidence>
<evidence type="ECO:0000256" key="2">
    <source>
        <dbReference type="SAM" id="Phobius"/>
    </source>
</evidence>
<keyword evidence="2" id="KW-1133">Transmembrane helix</keyword>
<proteinExistence type="predicted"/>
<sequence length="379" mass="39932">MSVFGQVWVFSAIAFVLGAFLAWLFLVRPAQRRIGELRRRLAEAQRAPKAATSTGSATSGAQNTLIAPAPGGDEDTPIASRTRRFEPAAETRSETAAGEATEHLAPGPRWPEQDSLRGKTPSTARSSELDELDEEFARIDAFHEEELAGSGDAPSGSAEPTEYPGGHAGRLNVDSPGDAGDTGGDAHTRRSTSLFDPASSSNASAGPASGTPPQGAAEGTSSTSAFGGRPDKSAERPLPERTTMLPKRQPGRSSLESFDRSKPIQPSMRPVERREPQSRPERGGSLFEPAVAPAPASDTTPPARDTSAAGYGMPPGPFGPGSAMPKPGGERPSPEFTVKASVTALRYCVEGSPEFPRMVAEVWFRSPDDAERVGFRPLS</sequence>
<feature type="transmembrane region" description="Helical" evidence="2">
    <location>
        <begin position="6"/>
        <end position="27"/>
    </location>
</feature>
<feature type="compositionally biased region" description="Low complexity" evidence="1">
    <location>
        <begin position="289"/>
        <end position="312"/>
    </location>
</feature>
<protein>
    <submittedName>
        <fullName evidence="3">Uncharacterized protein</fullName>
    </submittedName>
</protein>
<feature type="compositionally biased region" description="Basic and acidic residues" evidence="1">
    <location>
        <begin position="83"/>
        <end position="93"/>
    </location>
</feature>
<gene>
    <name evidence="3" type="ORF">MINT15_19270</name>
</gene>
<keyword evidence="2" id="KW-0472">Membrane</keyword>
<feature type="compositionally biased region" description="Basic and acidic residues" evidence="1">
    <location>
        <begin position="270"/>
        <end position="282"/>
    </location>
</feature>
<evidence type="ECO:0000313" key="4">
    <source>
        <dbReference type="Proteomes" id="UP000030848"/>
    </source>
</evidence>
<evidence type="ECO:0000256" key="1">
    <source>
        <dbReference type="SAM" id="MobiDB-lite"/>
    </source>
</evidence>
<feature type="region of interest" description="Disordered" evidence="1">
    <location>
        <begin position="44"/>
        <end position="131"/>
    </location>
</feature>
<organism evidence="3 4">
    <name type="scientific">Saccharomonospora viridis</name>
    <dbReference type="NCBI Taxonomy" id="1852"/>
    <lineage>
        <taxon>Bacteria</taxon>
        <taxon>Bacillati</taxon>
        <taxon>Actinomycetota</taxon>
        <taxon>Actinomycetes</taxon>
        <taxon>Pseudonocardiales</taxon>
        <taxon>Pseudonocardiaceae</taxon>
        <taxon>Saccharomonospora</taxon>
    </lineage>
</organism>